<dbReference type="OrthoDB" id="1151239at2"/>
<accession>A0A1I7GKQ0</accession>
<dbReference type="AlphaFoldDB" id="A0A1I7GKQ0"/>
<evidence type="ECO:0000313" key="2">
    <source>
        <dbReference type="Proteomes" id="UP000199138"/>
    </source>
</evidence>
<dbReference type="EMBL" id="FPBK01000005">
    <property type="protein sequence ID" value="SFU49008.1"/>
    <property type="molecule type" value="Genomic_DNA"/>
</dbReference>
<protein>
    <submittedName>
        <fullName evidence="1">Uncharacterized protein</fullName>
    </submittedName>
</protein>
<dbReference type="STRING" id="1224947.SAMN05216480_10535"/>
<dbReference type="Gene3D" id="3.40.50.300">
    <property type="entry name" value="P-loop containing nucleotide triphosphate hydrolases"/>
    <property type="match status" value="1"/>
</dbReference>
<proteinExistence type="predicted"/>
<dbReference type="RefSeq" id="WP_093024710.1">
    <property type="nucleotide sequence ID" value="NZ_FPBK01000005.1"/>
</dbReference>
<dbReference type="Proteomes" id="UP000199138">
    <property type="component" value="Unassembled WGS sequence"/>
</dbReference>
<name>A0A1I7GKQ0_9FLAO</name>
<reference evidence="2" key="1">
    <citation type="submission" date="2016-10" db="EMBL/GenBank/DDBJ databases">
        <authorList>
            <person name="Varghese N."/>
            <person name="Submissions S."/>
        </authorList>
    </citation>
    <scope>NUCLEOTIDE SEQUENCE [LARGE SCALE GENOMIC DNA]</scope>
    <source>
        <strain evidence="2">CGMCC 1.12333</strain>
    </source>
</reference>
<dbReference type="InterPro" id="IPR027417">
    <property type="entry name" value="P-loop_NTPase"/>
</dbReference>
<sequence>MSRKTSVNLNDDFVQPIYANWLTITVDLISPKDLYLIAGRATAKTSEIIAKRSMNVIYDMPRSMQVSVSDTYVNAMKNVVPALLEGWNREGWKEGVHYVTDTRPPASFELPYRPFKGSYKHTISVFNGTLINIGSLDQPGGLAGNSYQHMYGDEARILKQQKLKKLTPAIRGEYAHFGHSVYYRGRTFTTDMPNLLDGDDEWIFSHEKDMNVDQAKLALQVALVLNDIKKELINAMKDRDKIKVQQLKKNLHKWTAYWIRCRKGLTFFYVVSSLVNVDILSEGFFEDSLKALGIEEFKSAILSLKVDVKKGEKFYPYLGEHHYYDDGINSSYYDKFKLTDEIEESSLALKYIDHNAELDAGVDFGDICSMVTAQERGSYLYCLKEFFTLAPESSKELAAKFVSFYKHHKNKVLNLYYDRSGNQYQKVKRDWANELKKFIEEQNGVKTGWKVNLMSRNQATIYQEEEYNFCKHLFGETVKGVPKVKIDKFGCKCLRSSLGLTKILVKSDKKGSRSIHKDKASEKISLKMRAMYSTNFSDAFKYLIFRKRWVSKTTSKGSLNMSAPEVL</sequence>
<evidence type="ECO:0000313" key="1">
    <source>
        <dbReference type="EMBL" id="SFU49008.1"/>
    </source>
</evidence>
<organism evidence="1 2">
    <name type="scientific">Pustulibacterium marinum</name>
    <dbReference type="NCBI Taxonomy" id="1224947"/>
    <lineage>
        <taxon>Bacteria</taxon>
        <taxon>Pseudomonadati</taxon>
        <taxon>Bacteroidota</taxon>
        <taxon>Flavobacteriia</taxon>
        <taxon>Flavobacteriales</taxon>
        <taxon>Flavobacteriaceae</taxon>
        <taxon>Pustulibacterium</taxon>
    </lineage>
</organism>
<keyword evidence="2" id="KW-1185">Reference proteome</keyword>
<gene>
    <name evidence="1" type="ORF">SAMN05216480_10535</name>
</gene>